<keyword evidence="11 13" id="KW-0472">Membrane</keyword>
<evidence type="ECO:0000256" key="8">
    <source>
        <dbReference type="ARBA" id="ARBA00022989"/>
    </source>
</evidence>
<evidence type="ECO:0000256" key="12">
    <source>
        <dbReference type="RuleBase" id="RU003661"/>
    </source>
</evidence>
<geneLocation type="mitochondrion" evidence="14"/>
<dbReference type="GO" id="GO:0045259">
    <property type="term" value="C:proton-transporting ATP synthase complex"/>
    <property type="evidence" value="ECO:0007669"/>
    <property type="project" value="UniProtKB-KW"/>
</dbReference>
<evidence type="ECO:0000256" key="3">
    <source>
        <dbReference type="ARBA" id="ARBA00011291"/>
    </source>
</evidence>
<evidence type="ECO:0000256" key="9">
    <source>
        <dbReference type="ARBA" id="ARBA00023065"/>
    </source>
</evidence>
<keyword evidence="8 13" id="KW-1133">Transmembrane helix</keyword>
<evidence type="ECO:0000256" key="1">
    <source>
        <dbReference type="ARBA" id="ARBA00004304"/>
    </source>
</evidence>
<dbReference type="AlphaFoldDB" id="A0A8F6D504"/>
<evidence type="ECO:0000256" key="5">
    <source>
        <dbReference type="ARBA" id="ARBA00022547"/>
    </source>
</evidence>
<keyword evidence="9 12" id="KW-0406">Ion transport</keyword>
<evidence type="ECO:0000256" key="6">
    <source>
        <dbReference type="ARBA" id="ARBA00022692"/>
    </source>
</evidence>
<protein>
    <recommendedName>
        <fullName evidence="12">ATP synthase complex subunit 8</fullName>
    </recommendedName>
</protein>
<evidence type="ECO:0000256" key="2">
    <source>
        <dbReference type="ARBA" id="ARBA00008892"/>
    </source>
</evidence>
<dbReference type="GO" id="GO:0031966">
    <property type="term" value="C:mitochondrial membrane"/>
    <property type="evidence" value="ECO:0007669"/>
    <property type="project" value="UniProtKB-SubCell"/>
</dbReference>
<dbReference type="InterPro" id="IPR001421">
    <property type="entry name" value="ATP8_metazoa"/>
</dbReference>
<evidence type="ECO:0000313" key="14">
    <source>
        <dbReference type="EMBL" id="QXP99389.1"/>
    </source>
</evidence>
<dbReference type="EMBL" id="MZ047309">
    <property type="protein sequence ID" value="QXP99389.1"/>
    <property type="molecule type" value="Genomic_DNA"/>
</dbReference>
<comment type="subcellular location">
    <subcellularLocation>
        <location evidence="1 12">Mitochondrion membrane</location>
        <topology evidence="1 12">Single-pass membrane protein</topology>
    </subcellularLocation>
</comment>
<name>A0A8F6D504_9HEMI</name>
<dbReference type="GO" id="GO:0015986">
    <property type="term" value="P:proton motive force-driven ATP synthesis"/>
    <property type="evidence" value="ECO:0007669"/>
    <property type="project" value="InterPro"/>
</dbReference>
<evidence type="ECO:0000256" key="10">
    <source>
        <dbReference type="ARBA" id="ARBA00023128"/>
    </source>
</evidence>
<reference evidence="14" key="1">
    <citation type="submission" date="2021-04" db="EMBL/GenBank/DDBJ databases">
        <title>The complete mitochondrial genome of Eoscarta assimilis (Hemipera: Cercopidae) and phylogenetic analysis of the Cercopidae.</title>
        <authorList>
            <person name="Yan Y."/>
            <person name="Hui D."/>
            <person name="Li H."/>
        </authorList>
    </citation>
    <scope>NUCLEOTIDE SEQUENCE</scope>
</reference>
<feature type="transmembrane region" description="Helical" evidence="13">
    <location>
        <begin position="6"/>
        <end position="31"/>
    </location>
</feature>
<evidence type="ECO:0000256" key="7">
    <source>
        <dbReference type="ARBA" id="ARBA00022781"/>
    </source>
</evidence>
<accession>A0A8F6D504</accession>
<evidence type="ECO:0000256" key="11">
    <source>
        <dbReference type="ARBA" id="ARBA00023136"/>
    </source>
</evidence>
<comment type="subunit">
    <text evidence="3">F-type ATPases have 2 components, CF(1) - the catalytic core - and CF(0) - the membrane proton channel.</text>
</comment>
<organism evidence="14">
    <name type="scientific">Eoscarta assimilis</name>
    <dbReference type="NCBI Taxonomy" id="2815129"/>
    <lineage>
        <taxon>Eukaryota</taxon>
        <taxon>Metazoa</taxon>
        <taxon>Ecdysozoa</taxon>
        <taxon>Arthropoda</taxon>
        <taxon>Hexapoda</taxon>
        <taxon>Insecta</taxon>
        <taxon>Pterygota</taxon>
        <taxon>Neoptera</taxon>
        <taxon>Paraneoptera</taxon>
        <taxon>Hemiptera</taxon>
        <taxon>Auchenorrhyncha</taxon>
        <taxon>Cercopoidea</taxon>
        <taxon>Cercopidae</taxon>
        <taxon>Cercopinae</taxon>
        <taxon>Eoscarta</taxon>
    </lineage>
</organism>
<keyword evidence="6 12" id="KW-0812">Transmembrane</keyword>
<evidence type="ECO:0000256" key="4">
    <source>
        <dbReference type="ARBA" id="ARBA00022448"/>
    </source>
</evidence>
<evidence type="ECO:0000256" key="13">
    <source>
        <dbReference type="SAM" id="Phobius"/>
    </source>
</evidence>
<dbReference type="Pfam" id="PF00895">
    <property type="entry name" value="ATP-synt_8"/>
    <property type="match status" value="1"/>
</dbReference>
<keyword evidence="4 12" id="KW-0813">Transport</keyword>
<gene>
    <name evidence="14" type="primary">ATP8</name>
</gene>
<keyword evidence="5 12" id="KW-0138">CF(0)</keyword>
<dbReference type="GO" id="GO:0015078">
    <property type="term" value="F:proton transmembrane transporter activity"/>
    <property type="evidence" value="ECO:0007669"/>
    <property type="project" value="InterPro"/>
</dbReference>
<comment type="similarity">
    <text evidence="2 12">Belongs to the ATPase protein 8 family.</text>
</comment>
<sequence length="51" mass="6455">MPQMAPMSWMILFLMFINSYLIMNMMIYFFYKFKNMNLNKNNSINQMNWKW</sequence>
<keyword evidence="10 12" id="KW-0496">Mitochondrion</keyword>
<keyword evidence="7 12" id="KW-0375">Hydrogen ion transport</keyword>
<proteinExistence type="inferred from homology"/>